<dbReference type="PANTHER" id="PTHR38790:SF4">
    <property type="entry name" value="2EXR DOMAIN-CONTAINING PROTEIN"/>
    <property type="match status" value="1"/>
</dbReference>
<keyword evidence="3" id="KW-1185">Reference proteome</keyword>
<protein>
    <submittedName>
        <fullName evidence="2">Uncharacterized protein</fullName>
    </submittedName>
</protein>
<dbReference type="EMBL" id="CP099419">
    <property type="protein sequence ID" value="USW50460.1"/>
    <property type="molecule type" value="Genomic_DNA"/>
</dbReference>
<evidence type="ECO:0000313" key="3">
    <source>
        <dbReference type="Proteomes" id="UP001056384"/>
    </source>
</evidence>
<sequence>MARYKDRDKARRDPRKWAKAKPEEEKYFDQLTAVNQQESPLLRLPREPREETVRLALLGLSRLNSRWAMDPPISALIGVCRQLRAETAPIYFANTVIYREEDKEDKGYFRGFDHTYKKYIRRMALSDNCFGPDPDLTAAIARAATLDAATSLRPGTWVVMALTRPSYGYYNGLEERITDLKAVFRGKDRKYRQDRARESVLANLAAAPPSVVRRVESLLAKIYDKITARNQQECSLLRLPRELRDEIIKMALPLSYEVGHPYTYFPVKKALLPALLSVCR</sequence>
<reference evidence="2" key="1">
    <citation type="submission" date="2022-06" db="EMBL/GenBank/DDBJ databases">
        <title>Complete genome sequences of two strains of the flax pathogen Septoria linicola.</title>
        <authorList>
            <person name="Lapalu N."/>
            <person name="Simon A."/>
            <person name="Demenou B."/>
            <person name="Paumier D."/>
            <person name="Guillot M.-P."/>
            <person name="Gout L."/>
            <person name="Valade R."/>
        </authorList>
    </citation>
    <scope>NUCLEOTIDE SEQUENCE</scope>
    <source>
        <strain evidence="2">SE15195</strain>
    </source>
</reference>
<dbReference type="AlphaFoldDB" id="A0A9Q9EGX9"/>
<proteinExistence type="predicted"/>
<dbReference type="PANTHER" id="PTHR38790">
    <property type="entry name" value="2EXR DOMAIN-CONTAINING PROTEIN-RELATED"/>
    <property type="match status" value="1"/>
</dbReference>
<gene>
    <name evidence="2" type="ORF">Slin15195_G037790</name>
</gene>
<organism evidence="2 3">
    <name type="scientific">Septoria linicola</name>
    <dbReference type="NCBI Taxonomy" id="215465"/>
    <lineage>
        <taxon>Eukaryota</taxon>
        <taxon>Fungi</taxon>
        <taxon>Dikarya</taxon>
        <taxon>Ascomycota</taxon>
        <taxon>Pezizomycotina</taxon>
        <taxon>Dothideomycetes</taxon>
        <taxon>Dothideomycetidae</taxon>
        <taxon>Mycosphaerellales</taxon>
        <taxon>Mycosphaerellaceae</taxon>
        <taxon>Septoria</taxon>
    </lineage>
</organism>
<evidence type="ECO:0000313" key="2">
    <source>
        <dbReference type="EMBL" id="USW50460.1"/>
    </source>
</evidence>
<dbReference type="Proteomes" id="UP001056384">
    <property type="component" value="Chromosome 2"/>
</dbReference>
<feature type="compositionally biased region" description="Basic and acidic residues" evidence="1">
    <location>
        <begin position="1"/>
        <end position="11"/>
    </location>
</feature>
<evidence type="ECO:0000256" key="1">
    <source>
        <dbReference type="SAM" id="MobiDB-lite"/>
    </source>
</evidence>
<name>A0A9Q9EGX9_9PEZI</name>
<accession>A0A9Q9EGX9</accession>
<feature type="region of interest" description="Disordered" evidence="1">
    <location>
        <begin position="1"/>
        <end position="24"/>
    </location>
</feature>